<evidence type="ECO:0000313" key="6">
    <source>
        <dbReference type="EMBL" id="QJG67245.1"/>
    </source>
</evidence>
<comment type="subunit">
    <text evidence="3">Homodimer.</text>
</comment>
<keyword evidence="2 3" id="KW-0143">Chaperone</keyword>
<dbReference type="PANTHER" id="PTHR21237:SF23">
    <property type="entry name" value="GRPE PROTEIN HOMOLOG, MITOCHONDRIAL"/>
    <property type="match status" value="1"/>
</dbReference>
<comment type="subcellular location">
    <subcellularLocation>
        <location evidence="3">Cytoplasm</location>
    </subcellularLocation>
</comment>
<dbReference type="HAMAP" id="MF_01151">
    <property type="entry name" value="GrpE"/>
    <property type="match status" value="1"/>
</dbReference>
<dbReference type="GO" id="GO:0000774">
    <property type="term" value="F:adenyl-nucleotide exchange factor activity"/>
    <property type="evidence" value="ECO:0007669"/>
    <property type="project" value="InterPro"/>
</dbReference>
<dbReference type="GO" id="GO:0005737">
    <property type="term" value="C:cytoplasm"/>
    <property type="evidence" value="ECO:0007669"/>
    <property type="project" value="UniProtKB-SubCell"/>
</dbReference>
<dbReference type="GO" id="GO:0042803">
    <property type="term" value="F:protein homodimerization activity"/>
    <property type="evidence" value="ECO:0007669"/>
    <property type="project" value="InterPro"/>
</dbReference>
<accession>A0A858U7L9</accession>
<evidence type="ECO:0000256" key="3">
    <source>
        <dbReference type="HAMAP-Rule" id="MF_01151"/>
    </source>
</evidence>
<name>A0A858U7L9_9MOLU</name>
<evidence type="ECO:0000256" key="2">
    <source>
        <dbReference type="ARBA" id="ARBA00023186"/>
    </source>
</evidence>
<dbReference type="Gene3D" id="3.90.20.20">
    <property type="match status" value="1"/>
</dbReference>
<evidence type="ECO:0000256" key="1">
    <source>
        <dbReference type="ARBA" id="ARBA00009054"/>
    </source>
</evidence>
<dbReference type="GO" id="GO:0051082">
    <property type="term" value="F:unfolded protein binding"/>
    <property type="evidence" value="ECO:0007669"/>
    <property type="project" value="TreeGrafter"/>
</dbReference>
<dbReference type="PRINTS" id="PR00773">
    <property type="entry name" value="GRPEPROTEIN"/>
</dbReference>
<keyword evidence="3" id="KW-0963">Cytoplasm</keyword>
<dbReference type="GO" id="GO:0051087">
    <property type="term" value="F:protein-folding chaperone binding"/>
    <property type="evidence" value="ECO:0007669"/>
    <property type="project" value="InterPro"/>
</dbReference>
<keyword evidence="5" id="KW-0175">Coiled coil</keyword>
<keyword evidence="7" id="KW-1185">Reference proteome</keyword>
<dbReference type="InterPro" id="IPR009012">
    <property type="entry name" value="GrpE_head"/>
</dbReference>
<reference evidence="6 7" key="1">
    <citation type="submission" date="2020-04" db="EMBL/GenBank/DDBJ databases">
        <title>Novel Mycoplasma species detected in Phocoena phocoena (harbor porpoise) from the USA.</title>
        <authorList>
            <person name="Volokhov D.V."/>
        </authorList>
    </citation>
    <scope>NUCLEOTIDE SEQUENCE [LARGE SCALE GENOMIC DNA]</scope>
    <source>
        <strain evidence="6 7">Phocoena C-264-GEN</strain>
    </source>
</reference>
<comment type="function">
    <text evidence="3">Participates actively in the response to hyperosmotic and heat shock by preventing the aggregation of stress-denatured proteins, in association with DnaK and GrpE. It is the nucleotide exchange factor for DnaK and may function as a thermosensor. Unfolded proteins bind initially to DnaJ; upon interaction with the DnaJ-bound protein, DnaK hydrolyzes its bound ATP, resulting in the formation of a stable complex. GrpE releases ADP from DnaK; ATP binding to DnaK triggers the release of the substrate protein, thus completing the reaction cycle. Several rounds of ATP-dependent interactions between DnaJ, DnaK and GrpE are required for fully efficient folding.</text>
</comment>
<comment type="similarity">
    <text evidence="1 3 4">Belongs to the GrpE family.</text>
</comment>
<dbReference type="Proteomes" id="UP000501060">
    <property type="component" value="Chromosome"/>
</dbReference>
<evidence type="ECO:0000313" key="7">
    <source>
        <dbReference type="Proteomes" id="UP000501060"/>
    </source>
</evidence>
<dbReference type="EMBL" id="CP051481">
    <property type="protein sequence ID" value="QJG67245.1"/>
    <property type="molecule type" value="Genomic_DNA"/>
</dbReference>
<gene>
    <name evidence="3" type="primary">grpE</name>
    <name evidence="6" type="ORF">HGG69_02950</name>
</gene>
<evidence type="ECO:0000256" key="4">
    <source>
        <dbReference type="RuleBase" id="RU004478"/>
    </source>
</evidence>
<dbReference type="CDD" id="cd00446">
    <property type="entry name" value="GrpE"/>
    <property type="match status" value="1"/>
</dbReference>
<dbReference type="SUPFAM" id="SSF58014">
    <property type="entry name" value="Coiled-coil domain of nucleotide exchange factor GrpE"/>
    <property type="match status" value="1"/>
</dbReference>
<dbReference type="KEGG" id="mphe:HGG69_02950"/>
<sequence length="275" mass="32327">MNKELKIELFDNLTIDLKIKSKDVNVNDVVLTKKEIIIGFNQIDRFVEDFIINQSNLILDKEYKFHNKDKTFNYILKILKHKKISKAHRMDRQALVQMKMNEMKYMDEITKYLLKINELKQQIEKLDEQYKQSAQVFQQKAQTELNKLKEQTYQHTQEEIAHIKKYALQDFFEEFLLVLNNLEVAANSGLNSTNSEVQAYTKGFAMLLNKIELILSNYNVTKITPLVGEIFDANVHQIFELQDADKQKDSILKVKSIGYKLHDRVIKPALVIVQK</sequence>
<dbReference type="Pfam" id="PF01025">
    <property type="entry name" value="GrpE"/>
    <property type="match status" value="1"/>
</dbReference>
<feature type="coiled-coil region" evidence="5">
    <location>
        <begin position="109"/>
        <end position="136"/>
    </location>
</feature>
<dbReference type="AlphaFoldDB" id="A0A858U7L9"/>
<dbReference type="GO" id="GO:0006457">
    <property type="term" value="P:protein folding"/>
    <property type="evidence" value="ECO:0007669"/>
    <property type="project" value="InterPro"/>
</dbReference>
<evidence type="ECO:0000256" key="5">
    <source>
        <dbReference type="SAM" id="Coils"/>
    </source>
</evidence>
<dbReference type="PANTHER" id="PTHR21237">
    <property type="entry name" value="GRPE PROTEIN"/>
    <property type="match status" value="1"/>
</dbReference>
<organism evidence="6 7">
    <name type="scientific">Mycoplasma phocoenae</name>
    <dbReference type="NCBI Taxonomy" id="754517"/>
    <lineage>
        <taxon>Bacteria</taxon>
        <taxon>Bacillati</taxon>
        <taxon>Mycoplasmatota</taxon>
        <taxon>Mollicutes</taxon>
        <taxon>Mycoplasmataceae</taxon>
        <taxon>Mycoplasma</taxon>
    </lineage>
</organism>
<dbReference type="InterPro" id="IPR013805">
    <property type="entry name" value="GrpE_CC"/>
</dbReference>
<protein>
    <recommendedName>
        <fullName evidence="3">Protein GrpE</fullName>
    </recommendedName>
    <alternativeName>
        <fullName evidence="3">HSP-70 cofactor</fullName>
    </alternativeName>
</protein>
<dbReference type="RefSeq" id="WP_169605294.1">
    <property type="nucleotide sequence ID" value="NZ_CP051481.1"/>
</dbReference>
<keyword evidence="3" id="KW-0346">Stress response</keyword>
<proteinExistence type="inferred from homology"/>
<dbReference type="InterPro" id="IPR000740">
    <property type="entry name" value="GrpE"/>
</dbReference>
<dbReference type="Gene3D" id="2.30.22.10">
    <property type="entry name" value="Head domain of nucleotide exchange factor GrpE"/>
    <property type="match status" value="1"/>
</dbReference>
<dbReference type="SUPFAM" id="SSF51064">
    <property type="entry name" value="Head domain of nucleotide exchange factor GrpE"/>
    <property type="match status" value="1"/>
</dbReference>